<dbReference type="OrthoDB" id="9807155at2"/>
<dbReference type="GO" id="GO:0016787">
    <property type="term" value="F:hydrolase activity"/>
    <property type="evidence" value="ECO:0007669"/>
    <property type="project" value="UniProtKB-KW"/>
</dbReference>
<dbReference type="SMART" id="SM00487">
    <property type="entry name" value="DEXDc"/>
    <property type="match status" value="1"/>
</dbReference>
<dbReference type="InterPro" id="IPR011545">
    <property type="entry name" value="DEAD/DEAH_box_helicase_dom"/>
</dbReference>
<dbReference type="InterPro" id="IPR050474">
    <property type="entry name" value="Hel308_SKI2-like"/>
</dbReference>
<dbReference type="InterPro" id="IPR014001">
    <property type="entry name" value="Helicase_ATP-bd"/>
</dbReference>
<reference evidence="7" key="1">
    <citation type="submission" date="2016-09" db="EMBL/GenBank/DDBJ databases">
        <authorList>
            <person name="Koehorst J."/>
        </authorList>
    </citation>
    <scope>NUCLEOTIDE SEQUENCE [LARGE SCALE GENOMIC DNA]</scope>
</reference>
<evidence type="ECO:0000313" key="6">
    <source>
        <dbReference type="EMBL" id="SEH99897.1"/>
    </source>
</evidence>
<organism evidence="6 7">
    <name type="scientific">Akkermansia glycaniphila</name>
    <dbReference type="NCBI Taxonomy" id="1679444"/>
    <lineage>
        <taxon>Bacteria</taxon>
        <taxon>Pseudomonadati</taxon>
        <taxon>Verrucomicrobiota</taxon>
        <taxon>Verrucomicrobiia</taxon>
        <taxon>Verrucomicrobiales</taxon>
        <taxon>Akkermansiaceae</taxon>
        <taxon>Akkermansia</taxon>
    </lineage>
</organism>
<keyword evidence="2" id="KW-0378">Hydrolase</keyword>
<proteinExistence type="predicted"/>
<name>A0A1C7PBK9_9BACT</name>
<dbReference type="Pfam" id="PF00270">
    <property type="entry name" value="DEAD"/>
    <property type="match status" value="1"/>
</dbReference>
<dbReference type="Proteomes" id="UP000176204">
    <property type="component" value="Chromosome I"/>
</dbReference>
<keyword evidence="7" id="KW-1185">Reference proteome</keyword>
<gene>
    <name evidence="6" type="ORF">PYTT_2441</name>
</gene>
<dbReference type="RefSeq" id="WP_067776637.1">
    <property type="nucleotide sequence ID" value="NZ_LIGX01000029.1"/>
</dbReference>
<keyword evidence="1" id="KW-0547">Nucleotide-binding</keyword>
<dbReference type="EMBL" id="LT629973">
    <property type="protein sequence ID" value="SEH99897.1"/>
    <property type="molecule type" value="Genomic_DNA"/>
</dbReference>
<dbReference type="Gene3D" id="3.40.50.300">
    <property type="entry name" value="P-loop containing nucleotide triphosphate hydrolases"/>
    <property type="match status" value="2"/>
</dbReference>
<evidence type="ECO:0000256" key="4">
    <source>
        <dbReference type="ARBA" id="ARBA00022840"/>
    </source>
</evidence>
<protein>
    <submittedName>
        <fullName evidence="6">Dead/deah box helicase</fullName>
    </submittedName>
</protein>
<dbReference type="GO" id="GO:0004386">
    <property type="term" value="F:helicase activity"/>
    <property type="evidence" value="ECO:0007669"/>
    <property type="project" value="UniProtKB-KW"/>
</dbReference>
<accession>A0A1C7PBK9</accession>
<evidence type="ECO:0000256" key="2">
    <source>
        <dbReference type="ARBA" id="ARBA00022801"/>
    </source>
</evidence>
<evidence type="ECO:0000256" key="3">
    <source>
        <dbReference type="ARBA" id="ARBA00022806"/>
    </source>
</evidence>
<dbReference type="AlphaFoldDB" id="A0A1C7PBK9"/>
<dbReference type="SUPFAM" id="SSF52540">
    <property type="entry name" value="P-loop containing nucleoside triphosphate hydrolases"/>
    <property type="match status" value="1"/>
</dbReference>
<dbReference type="GO" id="GO:0005524">
    <property type="term" value="F:ATP binding"/>
    <property type="evidence" value="ECO:0007669"/>
    <property type="project" value="UniProtKB-KW"/>
</dbReference>
<dbReference type="PATRIC" id="fig|1679444.3.peg.892"/>
<evidence type="ECO:0000256" key="1">
    <source>
        <dbReference type="ARBA" id="ARBA00022741"/>
    </source>
</evidence>
<dbReference type="PANTHER" id="PTHR47961">
    <property type="entry name" value="DNA POLYMERASE THETA, PUTATIVE (AFU_ORTHOLOGUE AFUA_1G05260)-RELATED"/>
    <property type="match status" value="1"/>
</dbReference>
<dbReference type="STRING" id="1679444.PYTT_2441"/>
<keyword evidence="3 6" id="KW-0347">Helicase</keyword>
<sequence length="785" mass="91583">MSSIEIRSEREAHRALNDIIIQLHKDGPANAFLLEILAHIKHAYPDVFLQYEQRILYVLGVFYKVKQPHDVISLVYASFREIIKKETNHLYTPSQASIYLEIHNNNIFSFSAPTSTGKSHLFRDLLREEKRDIIIIVPSRALIAEYLMNIRNAFRNSKNILILDHIDNVNTKNISRKIFVLTPERAIDIFKGIYNLDISLFLFDEAQISEEEKRGIKFDALVRRILLKFPNARKVFAHPFIDNPQAQLSKHHINSENSSAQVYTQNIVGKIFLSLDSKKDRLYAFSPYEKDCHYRKNQFLFNEKIIETLIRQNKCILIYVSKRSIYERKIRYKFKKYITICHPIDNAIALSIINKVQDDIGSSKIYSEFIELLKYGVVIHHGSIPLRVRFLIEKFISAGFARICFATSTLLQGVNLPFDAVVIDYFRFSNVKNGTTPLDLKNLIGRSGRSQVSKLNLFDYGFVIVNKTCVKNFSKYINSSSKIDPVSRLDKEEIDDKTDDEYEFIDSIKNNNINDEFGLPESQVCRLQSEILEKTIGDLLNILFQNNKIITAKEYRQLDDVRRDLIKKSFALIFEIYLNRDLLKYERGVLSTAITILLWKIQNKTFRQIAILRYKLLTKSEEFSSLKKKLKNGEINKHEFDELVAELRPPITPAASFLPNKINFYIPLYDSQSKIEDINYDVVVFDTYDYLDKVISISLADKFIVAFRNYYDKHDDVRAKSMVDYFKYGTNDQKEIMLLRYGFTFEDIMKISDCIDSVSEEQLVFNSNIDSIDDAYLLELISRYK</sequence>
<dbReference type="InterPro" id="IPR027417">
    <property type="entry name" value="P-loop_NTPase"/>
</dbReference>
<dbReference type="KEGG" id="agl:PYTT_2441"/>
<keyword evidence="4" id="KW-0067">ATP-binding</keyword>
<evidence type="ECO:0000313" key="7">
    <source>
        <dbReference type="Proteomes" id="UP000176204"/>
    </source>
</evidence>
<dbReference type="PANTHER" id="PTHR47961:SF6">
    <property type="entry name" value="DNA-DIRECTED DNA POLYMERASE"/>
    <property type="match status" value="1"/>
</dbReference>
<feature type="domain" description="Helicase ATP-binding" evidence="5">
    <location>
        <begin position="87"/>
        <end position="263"/>
    </location>
</feature>
<dbReference type="GO" id="GO:0003676">
    <property type="term" value="F:nucleic acid binding"/>
    <property type="evidence" value="ECO:0007669"/>
    <property type="project" value="InterPro"/>
</dbReference>
<evidence type="ECO:0000259" key="5">
    <source>
        <dbReference type="SMART" id="SM00487"/>
    </source>
</evidence>